<feature type="region of interest" description="Disordered" evidence="1">
    <location>
        <begin position="1"/>
        <end position="121"/>
    </location>
</feature>
<dbReference type="Proteomes" id="UP000639643">
    <property type="component" value="Unassembled WGS sequence"/>
</dbReference>
<feature type="compositionally biased region" description="Polar residues" evidence="1">
    <location>
        <begin position="109"/>
        <end position="121"/>
    </location>
</feature>
<reference evidence="2" key="1">
    <citation type="journal article" date="2020" name="Phytopathology">
        <title>Genome Sequence Resources of Colletotrichum truncatum, C. plurivorum, C. musicola, and C. sojae: Four Species Pathogenic to Soybean (Glycine max).</title>
        <authorList>
            <person name="Rogerio F."/>
            <person name="Boufleur T.R."/>
            <person name="Ciampi-Guillardi M."/>
            <person name="Sukno S.A."/>
            <person name="Thon M.R."/>
            <person name="Massola Junior N.S."/>
            <person name="Baroncelli R."/>
        </authorList>
    </citation>
    <scope>NUCLEOTIDE SEQUENCE</scope>
    <source>
        <strain evidence="2">LFN0074</strain>
    </source>
</reference>
<accession>A0A8H6KIJ5</accession>
<keyword evidence="3" id="KW-1185">Reference proteome</keyword>
<gene>
    <name evidence="2" type="ORF">CMUS01_07053</name>
</gene>
<evidence type="ECO:0000313" key="2">
    <source>
        <dbReference type="EMBL" id="KAF6832154.1"/>
    </source>
</evidence>
<name>A0A8H6KIJ5_9PEZI</name>
<dbReference type="AlphaFoldDB" id="A0A8H6KIJ5"/>
<evidence type="ECO:0000313" key="3">
    <source>
        <dbReference type="Proteomes" id="UP000639643"/>
    </source>
</evidence>
<evidence type="ECO:0000256" key="1">
    <source>
        <dbReference type="SAM" id="MobiDB-lite"/>
    </source>
</evidence>
<organism evidence="2 3">
    <name type="scientific">Colletotrichum musicola</name>
    <dbReference type="NCBI Taxonomy" id="2175873"/>
    <lineage>
        <taxon>Eukaryota</taxon>
        <taxon>Fungi</taxon>
        <taxon>Dikarya</taxon>
        <taxon>Ascomycota</taxon>
        <taxon>Pezizomycotina</taxon>
        <taxon>Sordariomycetes</taxon>
        <taxon>Hypocreomycetidae</taxon>
        <taxon>Glomerellales</taxon>
        <taxon>Glomerellaceae</taxon>
        <taxon>Colletotrichum</taxon>
        <taxon>Colletotrichum orchidearum species complex</taxon>
    </lineage>
</organism>
<proteinExistence type="predicted"/>
<sequence>MSPAPSDIPEQSRRSGGTQLDNILGIFNPSPSADATNVRIAEPPSTPTEEEDPNAVSLPEGSQRVAPPDDKGWATAGSKRNKKAKQHLDDSQSITSEDTEISTAIPPRSQATHFNSYSNQPSDKNVVYLRDRRIITGFQQTRIFNQVSPTEHRHVGHVKWSKVDIYGKRRYIWIRSRNDDDTLYQAYAFYTHDGHGPPEDRRGEYMPTYSGAMASVPPPGLLAFVDNHGRQTRLPKRCWLRCTEYLLLKEDEFVDPRQGVVFMIPASQSGTNSKIKTFTFTKTFY</sequence>
<protein>
    <submittedName>
        <fullName evidence="2">Uncharacterized protein</fullName>
    </submittedName>
</protein>
<comment type="caution">
    <text evidence="2">The sequence shown here is derived from an EMBL/GenBank/DDBJ whole genome shotgun (WGS) entry which is preliminary data.</text>
</comment>
<dbReference type="EMBL" id="WIGM01000244">
    <property type="protein sequence ID" value="KAF6832154.1"/>
    <property type="molecule type" value="Genomic_DNA"/>
</dbReference>